<name>B5ICK9_ACIB4</name>
<evidence type="ECO:0000256" key="8">
    <source>
        <dbReference type="ARBA" id="ARBA00022840"/>
    </source>
</evidence>
<dbReference type="eggNOG" id="arCOG01180">
    <property type="taxonomic scope" value="Archaea"/>
</dbReference>
<evidence type="ECO:0000256" key="7">
    <source>
        <dbReference type="ARBA" id="ARBA00022777"/>
    </source>
</evidence>
<gene>
    <name evidence="12" type="ordered locus">Aboo_1280</name>
</gene>
<dbReference type="InterPro" id="IPR018934">
    <property type="entry name" value="RIO_dom"/>
</dbReference>
<evidence type="ECO:0000256" key="5">
    <source>
        <dbReference type="ARBA" id="ARBA00022723"/>
    </source>
</evidence>
<evidence type="ECO:0000313" key="12">
    <source>
        <dbReference type="EMBL" id="ADD09088.1"/>
    </source>
</evidence>
<dbReference type="PROSITE" id="PS50011">
    <property type="entry name" value="PROTEIN_KINASE_DOM"/>
    <property type="match status" value="1"/>
</dbReference>
<evidence type="ECO:0000256" key="1">
    <source>
        <dbReference type="ARBA" id="ARBA00009196"/>
    </source>
</evidence>
<dbReference type="EMBL" id="CP001941">
    <property type="protein sequence ID" value="ADD09088.1"/>
    <property type="molecule type" value="Genomic_DNA"/>
</dbReference>
<keyword evidence="13" id="KW-1185">Reference proteome</keyword>
<dbReference type="InterPro" id="IPR000687">
    <property type="entry name" value="RIO_kinase"/>
</dbReference>
<evidence type="ECO:0000313" key="13">
    <source>
        <dbReference type="Proteomes" id="UP000001400"/>
    </source>
</evidence>
<dbReference type="SMART" id="SM00090">
    <property type="entry name" value="RIO"/>
    <property type="match status" value="1"/>
</dbReference>
<sequence>MKKDMEEYLYEKIVPYREEKRKKGMEDRKTYAGVFDNRTLLAFYKLLKRGTIKEVEFPISTGKEGDVFRGIGKNGYVAIKVYRITTANYKGLSKFIDGDDRFAHIHKTKDTIIFVWAQKEFRNLRDFRKYGVNVPEPIDRWKNIIVMNYIGNENMAAPLMKDVMESLKKDMAYEIIEEMKKMHKAKLVHGDLSEYNILVWEGKPYIIDVAQAVPLDHPLADELMLRDLKNMVRVFKKLGVDISPKDLAKEIGVI</sequence>
<comment type="catalytic activity">
    <reaction evidence="10">
        <text>L-threonyl-[protein] + ATP = O-phospho-L-threonyl-[protein] + ADP + H(+)</text>
        <dbReference type="Rhea" id="RHEA:46608"/>
        <dbReference type="Rhea" id="RHEA-COMP:11060"/>
        <dbReference type="Rhea" id="RHEA-COMP:11605"/>
        <dbReference type="ChEBI" id="CHEBI:15378"/>
        <dbReference type="ChEBI" id="CHEBI:30013"/>
        <dbReference type="ChEBI" id="CHEBI:30616"/>
        <dbReference type="ChEBI" id="CHEBI:61977"/>
        <dbReference type="ChEBI" id="CHEBI:456216"/>
        <dbReference type="EC" id="2.7.11.1"/>
    </reaction>
</comment>
<evidence type="ECO:0000256" key="6">
    <source>
        <dbReference type="ARBA" id="ARBA00022741"/>
    </source>
</evidence>
<organism evidence="12 13">
    <name type="scientific">Aciduliprofundum boonei (strain DSM 19572 / T469)</name>
    <dbReference type="NCBI Taxonomy" id="439481"/>
    <lineage>
        <taxon>Archaea</taxon>
        <taxon>Methanobacteriati</taxon>
        <taxon>Thermoplasmatota</taxon>
        <taxon>DHVE2 group</taxon>
        <taxon>Candidatus Aciduliprofundum</taxon>
    </lineage>
</organism>
<comment type="similarity">
    <text evidence="1">Belongs to the protein kinase superfamily. RIO-type Ser/Thr kinase family.</text>
</comment>
<keyword evidence="5" id="KW-0479">Metal-binding</keyword>
<dbReference type="OrthoDB" id="50101at2157"/>
<proteinExistence type="inferred from homology"/>
<keyword evidence="4" id="KW-0808">Transferase</keyword>
<dbReference type="Proteomes" id="UP000001400">
    <property type="component" value="Chromosome"/>
</dbReference>
<dbReference type="STRING" id="439481.Aboo_1280"/>
<dbReference type="AlphaFoldDB" id="B5ICK9"/>
<dbReference type="InterPro" id="IPR011009">
    <property type="entry name" value="Kinase-like_dom_sf"/>
</dbReference>
<dbReference type="InterPro" id="IPR000719">
    <property type="entry name" value="Prot_kinase_dom"/>
</dbReference>
<dbReference type="InterPro" id="IPR008266">
    <property type="entry name" value="Tyr_kinase_AS"/>
</dbReference>
<dbReference type="RefSeq" id="WP_008083938.1">
    <property type="nucleotide sequence ID" value="NC_013926.1"/>
</dbReference>
<dbReference type="GO" id="GO:0046872">
    <property type="term" value="F:metal ion binding"/>
    <property type="evidence" value="ECO:0007669"/>
    <property type="project" value="UniProtKB-KW"/>
</dbReference>
<evidence type="ECO:0000256" key="10">
    <source>
        <dbReference type="ARBA" id="ARBA00047899"/>
    </source>
</evidence>
<evidence type="ECO:0000256" key="9">
    <source>
        <dbReference type="ARBA" id="ARBA00022842"/>
    </source>
</evidence>
<dbReference type="CDD" id="cd05145">
    <property type="entry name" value="RIO1_like"/>
    <property type="match status" value="1"/>
</dbReference>
<dbReference type="Gene3D" id="3.30.200.20">
    <property type="entry name" value="Phosphorylase Kinase, domain 1"/>
    <property type="match status" value="1"/>
</dbReference>
<dbReference type="GO" id="GO:0004674">
    <property type="term" value="F:protein serine/threonine kinase activity"/>
    <property type="evidence" value="ECO:0007669"/>
    <property type="project" value="UniProtKB-KW"/>
</dbReference>
<keyword evidence="7 12" id="KW-0418">Kinase</keyword>
<dbReference type="PROSITE" id="PS00109">
    <property type="entry name" value="PROTEIN_KINASE_TYR"/>
    <property type="match status" value="1"/>
</dbReference>
<accession>B5ICK9</accession>
<evidence type="ECO:0000256" key="11">
    <source>
        <dbReference type="ARBA" id="ARBA00048679"/>
    </source>
</evidence>
<dbReference type="GO" id="GO:0005524">
    <property type="term" value="F:ATP binding"/>
    <property type="evidence" value="ECO:0007669"/>
    <property type="project" value="UniProtKB-KW"/>
</dbReference>
<keyword evidence="9" id="KW-0460">Magnesium</keyword>
<keyword evidence="8" id="KW-0067">ATP-binding</keyword>
<dbReference type="PANTHER" id="PTHR45723">
    <property type="entry name" value="SERINE/THREONINE-PROTEIN KINASE RIO1"/>
    <property type="match status" value="1"/>
</dbReference>
<dbReference type="InterPro" id="IPR018935">
    <property type="entry name" value="RIO_kinase_CS"/>
</dbReference>
<dbReference type="Gene3D" id="1.10.510.10">
    <property type="entry name" value="Transferase(Phosphotransferase) domain 1"/>
    <property type="match status" value="1"/>
</dbReference>
<dbReference type="InterPro" id="IPR051272">
    <property type="entry name" value="RIO-type_Ser/Thr_kinase"/>
</dbReference>
<comment type="catalytic activity">
    <reaction evidence="11">
        <text>L-seryl-[protein] + ATP = O-phospho-L-seryl-[protein] + ADP + H(+)</text>
        <dbReference type="Rhea" id="RHEA:17989"/>
        <dbReference type="Rhea" id="RHEA-COMP:9863"/>
        <dbReference type="Rhea" id="RHEA-COMP:11604"/>
        <dbReference type="ChEBI" id="CHEBI:15378"/>
        <dbReference type="ChEBI" id="CHEBI:29999"/>
        <dbReference type="ChEBI" id="CHEBI:30616"/>
        <dbReference type="ChEBI" id="CHEBI:83421"/>
        <dbReference type="ChEBI" id="CHEBI:456216"/>
        <dbReference type="EC" id="2.7.11.1"/>
    </reaction>
</comment>
<protein>
    <recommendedName>
        <fullName evidence="2">non-specific serine/threonine protein kinase</fullName>
        <ecNumber evidence="2">2.7.11.1</ecNumber>
    </recommendedName>
</protein>
<dbReference type="GeneID" id="8828242"/>
<evidence type="ECO:0000256" key="2">
    <source>
        <dbReference type="ARBA" id="ARBA00012513"/>
    </source>
</evidence>
<dbReference type="EC" id="2.7.11.1" evidence="2"/>
<evidence type="ECO:0000256" key="3">
    <source>
        <dbReference type="ARBA" id="ARBA00022527"/>
    </source>
</evidence>
<dbReference type="SUPFAM" id="SSF56112">
    <property type="entry name" value="Protein kinase-like (PK-like)"/>
    <property type="match status" value="1"/>
</dbReference>
<dbReference type="HOGENOM" id="CLU_018693_3_3_2"/>
<keyword evidence="6" id="KW-0547">Nucleotide-binding</keyword>
<dbReference type="PROSITE" id="PS01245">
    <property type="entry name" value="RIO1"/>
    <property type="match status" value="1"/>
</dbReference>
<dbReference type="Pfam" id="PF01163">
    <property type="entry name" value="RIO1"/>
    <property type="match status" value="1"/>
</dbReference>
<reference evidence="12" key="1">
    <citation type="submission" date="2010-02" db="EMBL/GenBank/DDBJ databases">
        <title>Complete sequence of Aciduliprofundum boonei T469.</title>
        <authorList>
            <consortium name="US DOE Joint Genome Institute"/>
            <person name="Lucas S."/>
            <person name="Copeland A."/>
            <person name="Lapidus A."/>
            <person name="Cheng J.-F."/>
            <person name="Bruce D."/>
            <person name="Goodwin L."/>
            <person name="Pitluck S."/>
            <person name="Saunders E."/>
            <person name="Detter J.C."/>
            <person name="Han C."/>
            <person name="Tapia R."/>
            <person name="Land M."/>
            <person name="Hauser L."/>
            <person name="Kyrpides N."/>
            <person name="Mikhailova N."/>
            <person name="Flores G."/>
            <person name="Reysenbach A.-L."/>
            <person name="Woyke T."/>
        </authorList>
    </citation>
    <scope>NUCLEOTIDE SEQUENCE</scope>
    <source>
        <strain evidence="12">T469</strain>
    </source>
</reference>
<evidence type="ECO:0000256" key="4">
    <source>
        <dbReference type="ARBA" id="ARBA00022679"/>
    </source>
</evidence>
<keyword evidence="3" id="KW-0723">Serine/threonine-protein kinase</keyword>
<dbReference type="KEGG" id="abi:Aboo_1280"/>